<evidence type="ECO:0000313" key="3">
    <source>
        <dbReference type="Proteomes" id="UP001473063"/>
    </source>
</evidence>
<dbReference type="InterPro" id="IPR033469">
    <property type="entry name" value="CYTH-like_dom_sf"/>
</dbReference>
<dbReference type="PROSITE" id="PS51707">
    <property type="entry name" value="CYTH"/>
    <property type="match status" value="1"/>
</dbReference>
<organism evidence="2 3">
    <name type="scientific">Blautia aquisgranensis</name>
    <dbReference type="NCBI Taxonomy" id="3133153"/>
    <lineage>
        <taxon>Bacteria</taxon>
        <taxon>Bacillati</taxon>
        <taxon>Bacillota</taxon>
        <taxon>Clostridia</taxon>
        <taxon>Lachnospirales</taxon>
        <taxon>Lachnospiraceae</taxon>
        <taxon>Blautia</taxon>
    </lineage>
</organism>
<name>A0ABV1BCM7_9FIRM</name>
<dbReference type="InterPro" id="IPR012042">
    <property type="entry name" value="NeuTTM/CthTTM-like"/>
</dbReference>
<dbReference type="SMART" id="SM01118">
    <property type="entry name" value="CYTH"/>
    <property type="match status" value="1"/>
</dbReference>
<evidence type="ECO:0000259" key="1">
    <source>
        <dbReference type="PROSITE" id="PS51707"/>
    </source>
</evidence>
<dbReference type="PANTHER" id="PTHR40114:SF1">
    <property type="entry name" value="SLR0698 PROTEIN"/>
    <property type="match status" value="1"/>
</dbReference>
<dbReference type="RefSeq" id="WP_349056271.1">
    <property type="nucleotide sequence ID" value="NZ_JBBMEJ010000004.1"/>
</dbReference>
<dbReference type="Proteomes" id="UP001473063">
    <property type="component" value="Unassembled WGS sequence"/>
</dbReference>
<dbReference type="EMBL" id="JBBMEJ010000004">
    <property type="protein sequence ID" value="MEQ2370368.1"/>
    <property type="molecule type" value="Genomic_DNA"/>
</dbReference>
<evidence type="ECO:0000313" key="2">
    <source>
        <dbReference type="EMBL" id="MEQ2370368.1"/>
    </source>
</evidence>
<dbReference type="CDD" id="cd07761">
    <property type="entry name" value="CYTH-like_CthTTM-like"/>
    <property type="match status" value="1"/>
</dbReference>
<comment type="caution">
    <text evidence="2">The sequence shown here is derived from an EMBL/GenBank/DDBJ whole genome shotgun (WGS) entry which is preliminary data.</text>
</comment>
<dbReference type="PIRSF" id="PIRSF016487">
    <property type="entry name" value="CYTH_UCP016487"/>
    <property type="match status" value="1"/>
</dbReference>
<proteinExistence type="predicted"/>
<dbReference type="Pfam" id="PF01928">
    <property type="entry name" value="CYTH"/>
    <property type="match status" value="1"/>
</dbReference>
<feature type="domain" description="CYTH" evidence="1">
    <location>
        <begin position="1"/>
        <end position="148"/>
    </location>
</feature>
<sequence length="150" mass="17462">MEIERKFLIPKENLPDDLAPYPCHRIEQGYLCTSPVVRIRRQDDDYFLTYKSKGLMAREEYNLPLTSEAYEHLKPKADGILITKDRYVIPEKDGLFIELDVFHGKYEGVLLAEVEFPTEEAANAYTAPEWFGEDVTYSTKYHNSTMSQGW</sequence>
<accession>A0ABV1BCM7</accession>
<dbReference type="InterPro" id="IPR023577">
    <property type="entry name" value="CYTH_domain"/>
</dbReference>
<reference evidence="2 3" key="1">
    <citation type="submission" date="2024-03" db="EMBL/GenBank/DDBJ databases">
        <title>Human intestinal bacterial collection.</title>
        <authorList>
            <person name="Pauvert C."/>
            <person name="Hitch T.C.A."/>
            <person name="Clavel T."/>
        </authorList>
    </citation>
    <scope>NUCLEOTIDE SEQUENCE [LARGE SCALE GENOMIC DNA]</scope>
    <source>
        <strain evidence="2 3">CLA-JM-H16</strain>
    </source>
</reference>
<gene>
    <name evidence="2" type="ORF">WMO28_05275</name>
</gene>
<dbReference type="PANTHER" id="PTHR40114">
    <property type="entry name" value="SLR0698 PROTEIN"/>
    <property type="match status" value="1"/>
</dbReference>
<dbReference type="SUPFAM" id="SSF55154">
    <property type="entry name" value="CYTH-like phosphatases"/>
    <property type="match status" value="1"/>
</dbReference>
<protein>
    <submittedName>
        <fullName evidence="2">CYTH domain-containing protein</fullName>
    </submittedName>
</protein>
<dbReference type="Gene3D" id="2.40.320.10">
    <property type="entry name" value="Hypothetical Protein Pfu-838710-001"/>
    <property type="match status" value="1"/>
</dbReference>
<keyword evidence="3" id="KW-1185">Reference proteome</keyword>